<accession>M4EKY6</accession>
<keyword evidence="3" id="KW-1185">Reference proteome</keyword>
<dbReference type="InParanoid" id="M4EKY6"/>
<evidence type="ECO:0000313" key="2">
    <source>
        <dbReference type="EnsemblPlants" id="Bra029453.1-P"/>
    </source>
</evidence>
<keyword evidence="1" id="KW-0732">Signal</keyword>
<name>M4EKY6_BRACM</name>
<evidence type="ECO:0000256" key="1">
    <source>
        <dbReference type="SAM" id="SignalP"/>
    </source>
</evidence>
<sequence>MIKVSVILRCIAATLQIFCWLNRSYSDEPYSKSTFHGVRLEKLWDAIPLLQTYGRRAPSGGQVVEKDPTEAAKEDYEITENITDIDPLGNRVIDDVFKRRRTKEGKLKRLKVITSRGAVDTTEAMPAVIVNARYFQDHTATSYLNKLIRHGQLLTE</sequence>
<evidence type="ECO:0000313" key="3">
    <source>
        <dbReference type="Proteomes" id="UP000011750"/>
    </source>
</evidence>
<reference evidence="2 3" key="2">
    <citation type="journal article" date="2018" name="Hortic Res">
        <title>Improved Brassica rapa reference genome by single-molecule sequencing and chromosome conformation capture technologies.</title>
        <authorList>
            <person name="Zhang L."/>
            <person name="Cai X."/>
            <person name="Wu J."/>
            <person name="Liu M."/>
            <person name="Grob S."/>
            <person name="Cheng F."/>
            <person name="Liang J."/>
            <person name="Cai C."/>
            <person name="Liu Z."/>
            <person name="Liu B."/>
            <person name="Wang F."/>
            <person name="Li S."/>
            <person name="Liu F."/>
            <person name="Li X."/>
            <person name="Cheng L."/>
            <person name="Yang W."/>
            <person name="Li M.H."/>
            <person name="Grossniklaus U."/>
            <person name="Zheng H."/>
            <person name="Wang X."/>
        </authorList>
    </citation>
    <scope>NUCLEOTIDE SEQUENCE [LARGE SCALE GENOMIC DNA]</scope>
    <source>
        <strain evidence="2 3">cv. Chiifu-401-42</strain>
    </source>
</reference>
<dbReference type="HOGENOM" id="CLU_1689201_0_0_1"/>
<dbReference type="AlphaFoldDB" id="M4EKY6"/>
<organism evidence="2 3">
    <name type="scientific">Brassica campestris</name>
    <name type="common">Field mustard</name>
    <dbReference type="NCBI Taxonomy" id="3711"/>
    <lineage>
        <taxon>Eukaryota</taxon>
        <taxon>Viridiplantae</taxon>
        <taxon>Streptophyta</taxon>
        <taxon>Embryophyta</taxon>
        <taxon>Tracheophyta</taxon>
        <taxon>Spermatophyta</taxon>
        <taxon>Magnoliopsida</taxon>
        <taxon>eudicotyledons</taxon>
        <taxon>Gunneridae</taxon>
        <taxon>Pentapetalae</taxon>
        <taxon>rosids</taxon>
        <taxon>malvids</taxon>
        <taxon>Brassicales</taxon>
        <taxon>Brassicaceae</taxon>
        <taxon>Brassiceae</taxon>
        <taxon>Brassica</taxon>
    </lineage>
</organism>
<protein>
    <submittedName>
        <fullName evidence="2">Uncharacterized protein</fullName>
    </submittedName>
</protein>
<dbReference type="Proteomes" id="UP000011750">
    <property type="component" value="Chromosome A09"/>
</dbReference>
<reference evidence="2 3" key="1">
    <citation type="journal article" date="2011" name="Nat. Genet.">
        <title>The genome of the mesopolyploid crop species Brassica rapa.</title>
        <authorList>
            <consortium name="Brassica rapa Genome Sequencing Project Consortium"/>
            <person name="Wang X."/>
            <person name="Wang H."/>
            <person name="Wang J."/>
            <person name="Sun R."/>
            <person name="Wu J."/>
            <person name="Liu S."/>
            <person name="Bai Y."/>
            <person name="Mun J.H."/>
            <person name="Bancroft I."/>
            <person name="Cheng F."/>
            <person name="Huang S."/>
            <person name="Li X."/>
            <person name="Hua W."/>
            <person name="Wang J."/>
            <person name="Wang X."/>
            <person name="Freeling M."/>
            <person name="Pires J.C."/>
            <person name="Paterson A.H."/>
            <person name="Chalhoub B."/>
            <person name="Wang B."/>
            <person name="Hayward A."/>
            <person name="Sharpe A.G."/>
            <person name="Park B.S."/>
            <person name="Weisshaar B."/>
            <person name="Liu B."/>
            <person name="Li B."/>
            <person name="Liu B."/>
            <person name="Tong C."/>
            <person name="Song C."/>
            <person name="Duran C."/>
            <person name="Peng C."/>
            <person name="Geng C."/>
            <person name="Koh C."/>
            <person name="Lin C."/>
            <person name="Edwards D."/>
            <person name="Mu D."/>
            <person name="Shen D."/>
            <person name="Soumpourou E."/>
            <person name="Li F."/>
            <person name="Fraser F."/>
            <person name="Conant G."/>
            <person name="Lassalle G."/>
            <person name="King G.J."/>
            <person name="Bonnema G."/>
            <person name="Tang H."/>
            <person name="Wang H."/>
            <person name="Belcram H."/>
            <person name="Zhou H."/>
            <person name="Hirakawa H."/>
            <person name="Abe H."/>
            <person name="Guo H."/>
            <person name="Wang H."/>
            <person name="Jin H."/>
            <person name="Parkin I.A."/>
            <person name="Batley J."/>
            <person name="Kim J.S."/>
            <person name="Just J."/>
            <person name="Li J."/>
            <person name="Xu J."/>
            <person name="Deng J."/>
            <person name="Kim J.A."/>
            <person name="Li J."/>
            <person name="Yu J."/>
            <person name="Meng J."/>
            <person name="Wang J."/>
            <person name="Min J."/>
            <person name="Poulain J."/>
            <person name="Wang J."/>
            <person name="Hatakeyama K."/>
            <person name="Wu K."/>
            <person name="Wang L."/>
            <person name="Fang L."/>
            <person name="Trick M."/>
            <person name="Links M.G."/>
            <person name="Zhao M."/>
            <person name="Jin M."/>
            <person name="Ramchiary N."/>
            <person name="Drou N."/>
            <person name="Berkman P.J."/>
            <person name="Cai Q."/>
            <person name="Huang Q."/>
            <person name="Li R."/>
            <person name="Tabata S."/>
            <person name="Cheng S."/>
            <person name="Zhang S."/>
            <person name="Zhang S."/>
            <person name="Huang S."/>
            <person name="Sato S."/>
            <person name="Sun S."/>
            <person name="Kwon S.J."/>
            <person name="Choi S.R."/>
            <person name="Lee T.H."/>
            <person name="Fan W."/>
            <person name="Zhao X."/>
            <person name="Tan X."/>
            <person name="Xu X."/>
            <person name="Wang Y."/>
            <person name="Qiu Y."/>
            <person name="Yin Y."/>
            <person name="Li Y."/>
            <person name="Du Y."/>
            <person name="Liao Y."/>
            <person name="Lim Y."/>
            <person name="Narusaka Y."/>
            <person name="Wang Y."/>
            <person name="Wang Z."/>
            <person name="Li Z."/>
            <person name="Wang Z."/>
            <person name="Xiong Z."/>
            <person name="Zhang Z."/>
        </authorList>
    </citation>
    <scope>NUCLEOTIDE SEQUENCE [LARGE SCALE GENOMIC DNA]</scope>
    <source>
        <strain evidence="2 3">cv. Chiifu-401-42</strain>
    </source>
</reference>
<proteinExistence type="predicted"/>
<feature type="signal peptide" evidence="1">
    <location>
        <begin position="1"/>
        <end position="26"/>
    </location>
</feature>
<dbReference type="Gramene" id="Bra029453.1">
    <property type="protein sequence ID" value="Bra029453.1-P"/>
    <property type="gene ID" value="Bra029453"/>
</dbReference>
<feature type="chain" id="PRO_5004052144" evidence="1">
    <location>
        <begin position="27"/>
        <end position="156"/>
    </location>
</feature>
<dbReference type="EnsemblPlants" id="Bra029453.1">
    <property type="protein sequence ID" value="Bra029453.1-P"/>
    <property type="gene ID" value="Bra029453"/>
</dbReference>
<dbReference type="OMA" id="VIVNARY"/>
<reference evidence="2" key="3">
    <citation type="submission" date="2023-03" db="UniProtKB">
        <authorList>
            <consortium name="EnsemblPlants"/>
        </authorList>
    </citation>
    <scope>IDENTIFICATION</scope>
    <source>
        <strain evidence="2">cv. Chiifu-401-42</strain>
    </source>
</reference>